<evidence type="ECO:0008006" key="3">
    <source>
        <dbReference type="Google" id="ProtNLM"/>
    </source>
</evidence>
<dbReference type="VEuPathDB" id="FungiDB:CC1G_04586"/>
<dbReference type="STRING" id="240176.A8N508"/>
<evidence type="ECO:0000313" key="1">
    <source>
        <dbReference type="EMBL" id="EAU91819.2"/>
    </source>
</evidence>
<proteinExistence type="predicted"/>
<name>A8N508_COPC7</name>
<dbReference type="CDD" id="cd10170">
    <property type="entry name" value="ASKHA_NBD_HSP70"/>
    <property type="match status" value="1"/>
</dbReference>
<dbReference type="Proteomes" id="UP000001861">
    <property type="component" value="Unassembled WGS sequence"/>
</dbReference>
<dbReference type="Gene3D" id="3.30.420.40">
    <property type="match status" value="2"/>
</dbReference>
<dbReference type="eggNOG" id="KOG0101">
    <property type="taxonomic scope" value="Eukaryota"/>
</dbReference>
<dbReference type="PANTHER" id="PTHR14187:SF5">
    <property type="entry name" value="HEAT SHOCK 70 KDA PROTEIN 12A"/>
    <property type="match status" value="1"/>
</dbReference>
<dbReference type="OrthoDB" id="2963168at2759"/>
<organism evidence="1 2">
    <name type="scientific">Coprinopsis cinerea (strain Okayama-7 / 130 / ATCC MYA-4618 / FGSC 9003)</name>
    <name type="common">Inky cap fungus</name>
    <name type="synonym">Hormographiella aspergillata</name>
    <dbReference type="NCBI Taxonomy" id="240176"/>
    <lineage>
        <taxon>Eukaryota</taxon>
        <taxon>Fungi</taxon>
        <taxon>Dikarya</taxon>
        <taxon>Basidiomycota</taxon>
        <taxon>Agaricomycotina</taxon>
        <taxon>Agaricomycetes</taxon>
        <taxon>Agaricomycetidae</taxon>
        <taxon>Agaricales</taxon>
        <taxon>Agaricineae</taxon>
        <taxon>Psathyrellaceae</taxon>
        <taxon>Coprinopsis</taxon>
    </lineage>
</organism>
<dbReference type="RefSeq" id="XP_001829897.2">
    <property type="nucleotide sequence ID" value="XM_001829845.2"/>
</dbReference>
<keyword evidence="2" id="KW-1185">Reference proteome</keyword>
<gene>
    <name evidence="1" type="ORF">CC1G_04586</name>
</gene>
<dbReference type="KEGG" id="cci:CC1G_04586"/>
<dbReference type="SUPFAM" id="SSF53067">
    <property type="entry name" value="Actin-like ATPase domain"/>
    <property type="match status" value="2"/>
</dbReference>
<evidence type="ECO:0000313" key="2">
    <source>
        <dbReference type="Proteomes" id="UP000001861"/>
    </source>
</evidence>
<dbReference type="InParanoid" id="A8N508"/>
<accession>A8N508</accession>
<dbReference type="GeneID" id="6006334"/>
<dbReference type="HOGENOM" id="CLU_009958_4_2_1"/>
<dbReference type="Gene3D" id="3.90.640.10">
    <property type="entry name" value="Actin, Chain A, domain 4"/>
    <property type="match status" value="1"/>
</dbReference>
<sequence length="598" mass="66755">MARKPFQGVKRQLLLAFDIGTTFSGVSYSIMDPGDVPEIRTVTRFPEQVQSGGDCKIPTVIYYDRDGEVCKIGAEAVAEGIEGIAEDEGWTKAEWFKLHLRPRGQRSNLFGPSMPPLPPGKTVIQVFADYMRYLFDCTALYIAETHANGGLLWNSVKDDIAFVFTHPNGWEGAQQAQMRQAAVMAGLIPGSDEGHKRIHFVTEGESSLHYCINNGLSTEALQEGEGVVIVDAGGGTIDISAYQGVNETFKEIAVAQCHFQGSVFVTARARQHIQGHLRGSRFEDDVPYIAERFDKRTKHAFKSDTDIQFIQFSSIRDTEPDLDIRHGQLKLKGSVVSSFFQPSIQCIIKAVERQMASSHHPISTVLLVGGFAASDWLYKKVKEALESKNVVVFRPDSHTNKAVSDGAASFYLDQFVKYRVSKYHYGIEVYTPYAPENPEHYRRRDKVTRHSVTQTLILDNQFFVLLAKDTQVSEAKEFRSGFSWHFSNPNSLRTFSRTVHCYRGSLRCPDWTDEDSGSFLVACTVAADISGVTIAQTFSPVTQQYCQYAQFDMILIFGGTELKAQIAWKVNGVERRSRARIIYEEVAGMTNALPGAGV</sequence>
<protein>
    <recommendedName>
        <fullName evidence="3">Heat shock 70 kDa protein 12A</fullName>
    </recommendedName>
</protein>
<reference evidence="1 2" key="1">
    <citation type="journal article" date="2010" name="Proc. Natl. Acad. Sci. U.S.A.">
        <title>Insights into evolution of multicellular fungi from the assembled chromosomes of the mushroom Coprinopsis cinerea (Coprinus cinereus).</title>
        <authorList>
            <person name="Stajich J.E."/>
            <person name="Wilke S.K."/>
            <person name="Ahren D."/>
            <person name="Au C.H."/>
            <person name="Birren B.W."/>
            <person name="Borodovsky M."/>
            <person name="Burns C."/>
            <person name="Canback B."/>
            <person name="Casselton L.A."/>
            <person name="Cheng C.K."/>
            <person name="Deng J."/>
            <person name="Dietrich F.S."/>
            <person name="Fargo D.C."/>
            <person name="Farman M.L."/>
            <person name="Gathman A.C."/>
            <person name="Goldberg J."/>
            <person name="Guigo R."/>
            <person name="Hoegger P.J."/>
            <person name="Hooker J.B."/>
            <person name="Huggins A."/>
            <person name="James T.Y."/>
            <person name="Kamada T."/>
            <person name="Kilaru S."/>
            <person name="Kodira C."/>
            <person name="Kues U."/>
            <person name="Kupfer D."/>
            <person name="Kwan H.S."/>
            <person name="Lomsadze A."/>
            <person name="Li W."/>
            <person name="Lilly W.W."/>
            <person name="Ma L.J."/>
            <person name="Mackey A.J."/>
            <person name="Manning G."/>
            <person name="Martin F."/>
            <person name="Muraguchi H."/>
            <person name="Natvig D.O."/>
            <person name="Palmerini H."/>
            <person name="Ramesh M.A."/>
            <person name="Rehmeyer C.J."/>
            <person name="Roe B.A."/>
            <person name="Shenoy N."/>
            <person name="Stanke M."/>
            <person name="Ter-Hovhannisyan V."/>
            <person name="Tunlid A."/>
            <person name="Velagapudi R."/>
            <person name="Vision T.J."/>
            <person name="Zeng Q."/>
            <person name="Zolan M.E."/>
            <person name="Pukkila P.J."/>
        </authorList>
    </citation>
    <scope>NUCLEOTIDE SEQUENCE [LARGE SCALE GENOMIC DNA]</scope>
    <source>
        <strain evidence="2">Okayama-7 / 130 / ATCC MYA-4618 / FGSC 9003</strain>
    </source>
</reference>
<dbReference type="PANTHER" id="PTHR14187">
    <property type="entry name" value="ALPHA KINASE/ELONGATION FACTOR 2 KINASE"/>
    <property type="match status" value="1"/>
</dbReference>
<dbReference type="AlphaFoldDB" id="A8N508"/>
<dbReference type="EMBL" id="AACS02000003">
    <property type="protein sequence ID" value="EAU91819.2"/>
    <property type="molecule type" value="Genomic_DNA"/>
</dbReference>
<comment type="caution">
    <text evidence="1">The sequence shown here is derived from an EMBL/GenBank/DDBJ whole genome shotgun (WGS) entry which is preliminary data.</text>
</comment>
<dbReference type="OMA" id="QIAWNEN"/>
<dbReference type="InterPro" id="IPR043129">
    <property type="entry name" value="ATPase_NBD"/>
</dbReference>